<keyword evidence="1" id="KW-0472">Membrane</keyword>
<organism evidence="2 3">
    <name type="scientific">Candidatus Nomurabacteria bacterium RIFCSPHIGHO2_01_FULL_42_15</name>
    <dbReference type="NCBI Taxonomy" id="1801742"/>
    <lineage>
        <taxon>Bacteria</taxon>
        <taxon>Candidatus Nomuraibacteriota</taxon>
    </lineage>
</organism>
<sequence>MTQIQSQMLGIALAVTTAIGCLAYERLVKNFSLGMIILLAAVFYVPVLVGIILYDKATFGADITKLIHDKTFIMYAIIYVLTWITVPLWYVITRHQGVLIGSIYEVKYIVVLAVFYIFLGDKNFTAYTAVGLLCALMSIYFISK</sequence>
<name>A0A1F6VGE0_9BACT</name>
<dbReference type="EMBL" id="MFTS01000001">
    <property type="protein sequence ID" value="OGI68690.1"/>
    <property type="molecule type" value="Genomic_DNA"/>
</dbReference>
<feature type="transmembrane region" description="Helical" evidence="1">
    <location>
        <begin position="124"/>
        <end position="142"/>
    </location>
</feature>
<feature type="transmembrane region" description="Helical" evidence="1">
    <location>
        <begin position="98"/>
        <end position="118"/>
    </location>
</feature>
<evidence type="ECO:0000313" key="3">
    <source>
        <dbReference type="Proteomes" id="UP000178235"/>
    </source>
</evidence>
<evidence type="ECO:0008006" key="4">
    <source>
        <dbReference type="Google" id="ProtNLM"/>
    </source>
</evidence>
<feature type="transmembrane region" description="Helical" evidence="1">
    <location>
        <begin position="6"/>
        <end position="24"/>
    </location>
</feature>
<gene>
    <name evidence="2" type="ORF">A2738_00050</name>
</gene>
<accession>A0A1F6VGE0</accession>
<feature type="transmembrane region" description="Helical" evidence="1">
    <location>
        <begin position="72"/>
        <end position="91"/>
    </location>
</feature>
<proteinExistence type="predicted"/>
<reference evidence="2 3" key="1">
    <citation type="journal article" date="2016" name="Nat. Commun.">
        <title>Thousands of microbial genomes shed light on interconnected biogeochemical processes in an aquifer system.</title>
        <authorList>
            <person name="Anantharaman K."/>
            <person name="Brown C.T."/>
            <person name="Hug L.A."/>
            <person name="Sharon I."/>
            <person name="Castelle C.J."/>
            <person name="Probst A.J."/>
            <person name="Thomas B.C."/>
            <person name="Singh A."/>
            <person name="Wilkins M.J."/>
            <person name="Karaoz U."/>
            <person name="Brodie E.L."/>
            <person name="Williams K.H."/>
            <person name="Hubbard S.S."/>
            <person name="Banfield J.F."/>
        </authorList>
    </citation>
    <scope>NUCLEOTIDE SEQUENCE [LARGE SCALE GENOMIC DNA]</scope>
</reference>
<feature type="transmembrane region" description="Helical" evidence="1">
    <location>
        <begin position="31"/>
        <end position="52"/>
    </location>
</feature>
<comment type="caution">
    <text evidence="2">The sequence shown here is derived from an EMBL/GenBank/DDBJ whole genome shotgun (WGS) entry which is preliminary data.</text>
</comment>
<evidence type="ECO:0000313" key="2">
    <source>
        <dbReference type="EMBL" id="OGI68690.1"/>
    </source>
</evidence>
<keyword evidence="1" id="KW-0812">Transmembrane</keyword>
<dbReference type="Proteomes" id="UP000178235">
    <property type="component" value="Unassembled WGS sequence"/>
</dbReference>
<dbReference type="AlphaFoldDB" id="A0A1F6VGE0"/>
<evidence type="ECO:0000256" key="1">
    <source>
        <dbReference type="SAM" id="Phobius"/>
    </source>
</evidence>
<protein>
    <recommendedName>
        <fullName evidence="4">EamA domain-containing protein</fullName>
    </recommendedName>
</protein>
<keyword evidence="1" id="KW-1133">Transmembrane helix</keyword>